<evidence type="ECO:0000256" key="11">
    <source>
        <dbReference type="ARBA" id="ARBA00022840"/>
    </source>
</evidence>
<keyword evidence="6" id="KW-0808">Transferase</keyword>
<dbReference type="PROSITE" id="PS00107">
    <property type="entry name" value="PROTEIN_KINASE_ATP"/>
    <property type="match status" value="1"/>
</dbReference>
<evidence type="ECO:0000256" key="3">
    <source>
        <dbReference type="ARBA" id="ARBA00012513"/>
    </source>
</evidence>
<evidence type="ECO:0000256" key="10">
    <source>
        <dbReference type="ARBA" id="ARBA00022777"/>
    </source>
</evidence>
<evidence type="ECO:0000256" key="7">
    <source>
        <dbReference type="ARBA" id="ARBA00022692"/>
    </source>
</evidence>
<dbReference type="Gene3D" id="1.10.510.10">
    <property type="entry name" value="Transferase(Phosphotransferase) domain 1"/>
    <property type="match status" value="1"/>
</dbReference>
<keyword evidence="13 18" id="KW-0472">Membrane</keyword>
<feature type="binding site" evidence="17">
    <location>
        <position position="245"/>
    </location>
    <ligand>
        <name>ATP</name>
        <dbReference type="ChEBI" id="CHEBI:30616"/>
    </ligand>
</feature>
<dbReference type="SUPFAM" id="SSF52058">
    <property type="entry name" value="L domain-like"/>
    <property type="match status" value="1"/>
</dbReference>
<evidence type="ECO:0000256" key="9">
    <source>
        <dbReference type="ARBA" id="ARBA00022741"/>
    </source>
</evidence>
<keyword evidence="4" id="KW-0723">Serine/threonine-protein kinase</keyword>
<keyword evidence="12 18" id="KW-1133">Transmembrane helix</keyword>
<proteinExistence type="inferred from homology"/>
<keyword evidence="21" id="KW-1185">Reference proteome</keyword>
<dbReference type="FunFam" id="3.80.10.10:FF:000111">
    <property type="entry name" value="LRR receptor-like serine/threonine-protein kinase ERECTA"/>
    <property type="match status" value="1"/>
</dbReference>
<comment type="catalytic activity">
    <reaction evidence="15">
        <text>L-threonyl-[protein] + ATP = O-phospho-L-threonyl-[protein] + ADP + H(+)</text>
        <dbReference type="Rhea" id="RHEA:46608"/>
        <dbReference type="Rhea" id="RHEA-COMP:11060"/>
        <dbReference type="Rhea" id="RHEA-COMP:11605"/>
        <dbReference type="ChEBI" id="CHEBI:15378"/>
        <dbReference type="ChEBI" id="CHEBI:30013"/>
        <dbReference type="ChEBI" id="CHEBI:30616"/>
        <dbReference type="ChEBI" id="CHEBI:61977"/>
        <dbReference type="ChEBI" id="CHEBI:456216"/>
        <dbReference type="EC" id="2.7.11.1"/>
    </reaction>
</comment>
<keyword evidence="8" id="KW-0677">Repeat</keyword>
<dbReference type="Gene3D" id="3.80.10.10">
    <property type="entry name" value="Ribonuclease Inhibitor"/>
    <property type="match status" value="1"/>
</dbReference>
<dbReference type="InterPro" id="IPR001245">
    <property type="entry name" value="Ser-Thr/Tyr_kinase_cat_dom"/>
</dbReference>
<evidence type="ECO:0000256" key="12">
    <source>
        <dbReference type="ARBA" id="ARBA00022989"/>
    </source>
</evidence>
<dbReference type="SUPFAM" id="SSF56112">
    <property type="entry name" value="Protein kinase-like (PK-like)"/>
    <property type="match status" value="1"/>
</dbReference>
<evidence type="ECO:0000256" key="16">
    <source>
        <dbReference type="ARBA" id="ARBA00048679"/>
    </source>
</evidence>
<dbReference type="GO" id="GO:0004674">
    <property type="term" value="F:protein serine/threonine kinase activity"/>
    <property type="evidence" value="ECO:0007669"/>
    <property type="project" value="UniProtKB-KW"/>
</dbReference>
<evidence type="ECO:0000256" key="6">
    <source>
        <dbReference type="ARBA" id="ARBA00022679"/>
    </source>
</evidence>
<comment type="catalytic activity">
    <reaction evidence="16">
        <text>L-seryl-[protein] + ATP = O-phospho-L-seryl-[protein] + ADP + H(+)</text>
        <dbReference type="Rhea" id="RHEA:17989"/>
        <dbReference type="Rhea" id="RHEA-COMP:9863"/>
        <dbReference type="Rhea" id="RHEA-COMP:11604"/>
        <dbReference type="ChEBI" id="CHEBI:15378"/>
        <dbReference type="ChEBI" id="CHEBI:29999"/>
        <dbReference type="ChEBI" id="CHEBI:30616"/>
        <dbReference type="ChEBI" id="CHEBI:83421"/>
        <dbReference type="ChEBI" id="CHEBI:456216"/>
        <dbReference type="EC" id="2.7.11.1"/>
    </reaction>
</comment>
<organism evidence="20 21">
    <name type="scientific">Asparagus officinalis</name>
    <name type="common">Garden asparagus</name>
    <dbReference type="NCBI Taxonomy" id="4686"/>
    <lineage>
        <taxon>Eukaryota</taxon>
        <taxon>Viridiplantae</taxon>
        <taxon>Streptophyta</taxon>
        <taxon>Embryophyta</taxon>
        <taxon>Tracheophyta</taxon>
        <taxon>Spermatophyta</taxon>
        <taxon>Magnoliopsida</taxon>
        <taxon>Liliopsida</taxon>
        <taxon>Asparagales</taxon>
        <taxon>Asparagaceae</taxon>
        <taxon>Asparagoideae</taxon>
        <taxon>Asparagus</taxon>
    </lineage>
</organism>
<dbReference type="OMA" id="REMTGNI"/>
<evidence type="ECO:0000313" key="20">
    <source>
        <dbReference type="EMBL" id="ONK70920.1"/>
    </source>
</evidence>
<evidence type="ECO:0000313" key="21">
    <source>
        <dbReference type="Proteomes" id="UP000243459"/>
    </source>
</evidence>
<evidence type="ECO:0000256" key="18">
    <source>
        <dbReference type="SAM" id="Phobius"/>
    </source>
</evidence>
<dbReference type="PROSITE" id="PS50011">
    <property type="entry name" value="PROTEIN_KINASE_DOM"/>
    <property type="match status" value="1"/>
</dbReference>
<evidence type="ECO:0000256" key="2">
    <source>
        <dbReference type="ARBA" id="ARBA00009592"/>
    </source>
</evidence>
<name>A0A5P1F391_ASPOF</name>
<evidence type="ECO:0000256" key="17">
    <source>
        <dbReference type="PROSITE-ProRule" id="PRU10141"/>
    </source>
</evidence>
<dbReference type="Proteomes" id="UP000243459">
    <property type="component" value="Chromosome 4"/>
</dbReference>
<dbReference type="PRINTS" id="PR00019">
    <property type="entry name" value="LEURICHRPT"/>
</dbReference>
<dbReference type="Pfam" id="PF13855">
    <property type="entry name" value="LRR_8"/>
    <property type="match status" value="2"/>
</dbReference>
<dbReference type="InterPro" id="IPR000719">
    <property type="entry name" value="Prot_kinase_dom"/>
</dbReference>
<dbReference type="InterPro" id="IPR011009">
    <property type="entry name" value="Kinase-like_dom_sf"/>
</dbReference>
<dbReference type="InterPro" id="IPR001611">
    <property type="entry name" value="Leu-rich_rpt"/>
</dbReference>
<comment type="similarity">
    <text evidence="2">Belongs to the RLP family.</text>
</comment>
<keyword evidence="7 18" id="KW-0812">Transmembrane</keyword>
<dbReference type="EC" id="2.7.11.1" evidence="3"/>
<dbReference type="Pfam" id="PF07714">
    <property type="entry name" value="PK_Tyr_Ser-Thr"/>
    <property type="match status" value="1"/>
</dbReference>
<evidence type="ECO:0000259" key="19">
    <source>
        <dbReference type="PROSITE" id="PS50011"/>
    </source>
</evidence>
<dbReference type="GO" id="GO:0005886">
    <property type="term" value="C:plasma membrane"/>
    <property type="evidence" value="ECO:0007669"/>
    <property type="project" value="UniProtKB-SubCell"/>
</dbReference>
<dbReference type="Gramene" id="ONK70920">
    <property type="protein sequence ID" value="ONK70920"/>
    <property type="gene ID" value="A4U43_C04F2880"/>
</dbReference>
<dbReference type="InterPro" id="IPR017441">
    <property type="entry name" value="Protein_kinase_ATP_BS"/>
</dbReference>
<evidence type="ECO:0000256" key="5">
    <source>
        <dbReference type="ARBA" id="ARBA00022614"/>
    </source>
</evidence>
<evidence type="ECO:0000256" key="13">
    <source>
        <dbReference type="ARBA" id="ARBA00023136"/>
    </source>
</evidence>
<comment type="subcellular location">
    <subcellularLocation>
        <location evidence="1">Cell membrane</location>
        <topology evidence="1">Single-pass membrane protein</topology>
    </subcellularLocation>
</comment>
<dbReference type="InterPro" id="IPR032675">
    <property type="entry name" value="LRR_dom_sf"/>
</dbReference>
<protein>
    <recommendedName>
        <fullName evidence="3">non-specific serine/threonine protein kinase</fullName>
        <ecNumber evidence="3">2.7.11.1</ecNumber>
    </recommendedName>
</protein>
<gene>
    <name evidence="20" type="ORF">A4U43_C04F2880</name>
</gene>
<evidence type="ECO:0000256" key="4">
    <source>
        <dbReference type="ARBA" id="ARBA00022527"/>
    </source>
</evidence>
<keyword evidence="9 17" id="KW-0547">Nucleotide-binding</keyword>
<keyword evidence="11 17" id="KW-0067">ATP-binding</keyword>
<dbReference type="EMBL" id="CM007384">
    <property type="protein sequence ID" value="ONK70920.1"/>
    <property type="molecule type" value="Genomic_DNA"/>
</dbReference>
<keyword evidence="10" id="KW-0418">Kinase</keyword>
<keyword evidence="14" id="KW-0325">Glycoprotein</keyword>
<evidence type="ECO:0000256" key="15">
    <source>
        <dbReference type="ARBA" id="ARBA00047899"/>
    </source>
</evidence>
<dbReference type="FunFam" id="3.30.200.20:FF:000730">
    <property type="entry name" value="Putative leucine-rich repeat receptor-like protein kinase family protein"/>
    <property type="match status" value="1"/>
</dbReference>
<evidence type="ECO:0000256" key="8">
    <source>
        <dbReference type="ARBA" id="ARBA00022737"/>
    </source>
</evidence>
<evidence type="ECO:0000256" key="14">
    <source>
        <dbReference type="ARBA" id="ARBA00023180"/>
    </source>
</evidence>
<dbReference type="InterPro" id="IPR051420">
    <property type="entry name" value="Ser_Thr_Kinases_DiverseReg"/>
</dbReference>
<dbReference type="AlphaFoldDB" id="A0A5P1F391"/>
<accession>A0A5P1F391</accession>
<dbReference type="PANTHER" id="PTHR48005">
    <property type="entry name" value="LEUCINE RICH REPEAT KINASE 2"/>
    <property type="match status" value="1"/>
</dbReference>
<feature type="transmembrane region" description="Helical" evidence="18">
    <location>
        <begin position="156"/>
        <end position="176"/>
    </location>
</feature>
<reference evidence="21" key="1">
    <citation type="journal article" date="2017" name="Nat. Commun.">
        <title>The asparagus genome sheds light on the origin and evolution of a young Y chromosome.</title>
        <authorList>
            <person name="Harkess A."/>
            <person name="Zhou J."/>
            <person name="Xu C."/>
            <person name="Bowers J.E."/>
            <person name="Van der Hulst R."/>
            <person name="Ayyampalayam S."/>
            <person name="Mercati F."/>
            <person name="Riccardi P."/>
            <person name="McKain M.R."/>
            <person name="Kakrana A."/>
            <person name="Tang H."/>
            <person name="Ray J."/>
            <person name="Groenendijk J."/>
            <person name="Arikit S."/>
            <person name="Mathioni S.M."/>
            <person name="Nakano M."/>
            <person name="Shan H."/>
            <person name="Telgmann-Rauber A."/>
            <person name="Kanno A."/>
            <person name="Yue Z."/>
            <person name="Chen H."/>
            <person name="Li W."/>
            <person name="Chen Y."/>
            <person name="Xu X."/>
            <person name="Zhang Y."/>
            <person name="Luo S."/>
            <person name="Chen H."/>
            <person name="Gao J."/>
            <person name="Mao Z."/>
            <person name="Pires J.C."/>
            <person name="Luo M."/>
            <person name="Kudrna D."/>
            <person name="Wing R.A."/>
            <person name="Meyers B.C."/>
            <person name="Yi K."/>
            <person name="Kong H."/>
            <person name="Lavrijsen P."/>
            <person name="Sunseri F."/>
            <person name="Falavigna A."/>
            <person name="Ye Y."/>
            <person name="Leebens-Mack J.H."/>
            <person name="Chen G."/>
        </authorList>
    </citation>
    <scope>NUCLEOTIDE SEQUENCE [LARGE SCALE GENOMIC DNA]</scope>
    <source>
        <strain evidence="21">cv. DH0086</strain>
    </source>
</reference>
<feature type="domain" description="Protein kinase" evidence="19">
    <location>
        <begin position="215"/>
        <end position="337"/>
    </location>
</feature>
<dbReference type="GO" id="GO:0005524">
    <property type="term" value="F:ATP binding"/>
    <property type="evidence" value="ECO:0007669"/>
    <property type="project" value="UniProtKB-UniRule"/>
</dbReference>
<dbReference type="PANTHER" id="PTHR48005:SF16">
    <property type="entry name" value="MDIS1-INTERACTING RECEPTOR LIKE KINASE 2-LIKE ISOFORM X1"/>
    <property type="match status" value="1"/>
</dbReference>
<sequence>MASDNQLSGAMPHQFQDFPTLSSIDLSNNRLSGRIPDSLASCERLVSLTLRGNGFTGEIPLSISLMPTLAILDLSSNQLTGHIPVDFGNSPALEMLNLSSNNLSGPVPTNGILRTINPNELSGNLGLCGAPLPPCASNISFKQPSSVKVNHIKHIITGWLVGVSAVLTVGAFSVLVHRLYLRWQSRLDEETGAWPWRLTAFQRFNFTSADILACIKESNVVGMGATGVVYKAEIPRQHATLAIKKLWRSEPGALSLAGEFIGEVSLLGKLRHRNIVRMMGYMHNDMDAMIVYEYMPNGSLWEALHGDEGGRMLVDWVSRYNVAVGLFAPRLSSAGDT</sequence>
<keyword evidence="5" id="KW-0433">Leucine-rich repeat</keyword>
<evidence type="ECO:0000256" key="1">
    <source>
        <dbReference type="ARBA" id="ARBA00004162"/>
    </source>
</evidence>